<accession>A0A080YXB0</accession>
<dbReference type="OrthoDB" id="106095at2759"/>
<feature type="region of interest" description="Disordered" evidence="1">
    <location>
        <begin position="110"/>
        <end position="157"/>
    </location>
</feature>
<reference evidence="2 3" key="1">
    <citation type="submission" date="2013-11" db="EMBL/GenBank/DDBJ databases">
        <title>The Genome Sequence of Phytophthora parasitica P1976.</title>
        <authorList>
            <consortium name="The Broad Institute Genomics Platform"/>
            <person name="Russ C."/>
            <person name="Tyler B."/>
            <person name="Panabieres F."/>
            <person name="Shan W."/>
            <person name="Tripathy S."/>
            <person name="Grunwald N."/>
            <person name="Machado M."/>
            <person name="Johnson C.S."/>
            <person name="Walker B."/>
            <person name="Young S."/>
            <person name="Zeng Q."/>
            <person name="Gargeya S."/>
            <person name="Fitzgerald M."/>
            <person name="Haas B."/>
            <person name="Abouelleil A."/>
            <person name="Allen A.W."/>
            <person name="Alvarado L."/>
            <person name="Arachchi H.M."/>
            <person name="Berlin A.M."/>
            <person name="Chapman S.B."/>
            <person name="Gainer-Dewar J."/>
            <person name="Goldberg J."/>
            <person name="Griggs A."/>
            <person name="Gujja S."/>
            <person name="Hansen M."/>
            <person name="Howarth C."/>
            <person name="Imamovic A."/>
            <person name="Ireland A."/>
            <person name="Larimer J."/>
            <person name="McCowan C."/>
            <person name="Murphy C."/>
            <person name="Pearson M."/>
            <person name="Poon T.W."/>
            <person name="Priest M."/>
            <person name="Roberts A."/>
            <person name="Saif S."/>
            <person name="Shea T."/>
            <person name="Sisk P."/>
            <person name="Sykes S."/>
            <person name="Wortman J."/>
            <person name="Nusbaum C."/>
            <person name="Birren B."/>
        </authorList>
    </citation>
    <scope>NUCLEOTIDE SEQUENCE [LARGE SCALE GENOMIC DNA]</scope>
    <source>
        <strain evidence="2 3">P1976</strain>
    </source>
</reference>
<evidence type="ECO:0000313" key="3">
    <source>
        <dbReference type="Proteomes" id="UP000028582"/>
    </source>
</evidence>
<organism evidence="2 3">
    <name type="scientific">Phytophthora nicotianae P1976</name>
    <dbReference type="NCBI Taxonomy" id="1317066"/>
    <lineage>
        <taxon>Eukaryota</taxon>
        <taxon>Sar</taxon>
        <taxon>Stramenopiles</taxon>
        <taxon>Oomycota</taxon>
        <taxon>Peronosporomycetes</taxon>
        <taxon>Peronosporales</taxon>
        <taxon>Peronosporaceae</taxon>
        <taxon>Phytophthora</taxon>
    </lineage>
</organism>
<feature type="compositionally biased region" description="Basic and acidic residues" evidence="1">
    <location>
        <begin position="216"/>
        <end position="225"/>
    </location>
</feature>
<comment type="caution">
    <text evidence="2">The sequence shown here is derived from an EMBL/GenBank/DDBJ whole genome shotgun (WGS) entry which is preliminary data.</text>
</comment>
<feature type="compositionally biased region" description="Polar residues" evidence="1">
    <location>
        <begin position="141"/>
        <end position="150"/>
    </location>
</feature>
<gene>
    <name evidence="2" type="ORF">F444_22600</name>
</gene>
<dbReference type="Proteomes" id="UP000028582">
    <property type="component" value="Unassembled WGS sequence"/>
</dbReference>
<dbReference type="AlphaFoldDB" id="A0A080YXB0"/>
<dbReference type="EMBL" id="ANJA01004477">
    <property type="protein sequence ID" value="ETO59021.1"/>
    <property type="molecule type" value="Genomic_DNA"/>
</dbReference>
<name>A0A080YXB0_PHYNI</name>
<proteinExistence type="predicted"/>
<evidence type="ECO:0000313" key="2">
    <source>
        <dbReference type="EMBL" id="ETO59021.1"/>
    </source>
</evidence>
<protein>
    <submittedName>
        <fullName evidence="2">Uncharacterized protein</fullName>
    </submittedName>
</protein>
<feature type="compositionally biased region" description="Polar residues" evidence="1">
    <location>
        <begin position="226"/>
        <end position="235"/>
    </location>
</feature>
<feature type="region of interest" description="Disordered" evidence="1">
    <location>
        <begin position="216"/>
        <end position="241"/>
    </location>
</feature>
<sequence>MDHRVDYIGEGLIDPNGLHSLANLVDIHIDQNSHQQRREVLDDLAIDVSEMYLDDIYKEDIDGADEDKAAEQIQHPLAEVSTNSHEVGHKERVPMKNELAWRNVRQLLVEEKDESSDDKSRNTVNQLDSMAPYNRQPPQPTQLFSLNNNRSRPDVEVRPPQTFARYSGKTPTRWQQLATLEQVTKTYQRMKLSAETMARVSKHLISIAQVVREDMGANPSGDRRLSSTQASNDSNDSLDKY</sequence>
<evidence type="ECO:0000256" key="1">
    <source>
        <dbReference type="SAM" id="MobiDB-lite"/>
    </source>
</evidence>